<sequence length="424" mass="47571">METKNINVCETFPDGTPIDGWFYDTNVPSLEKIGKQYVLTAYGILDDGKLYTKEIQALIDLAAKEGGGVIVVPSGTYLTGALFFKQGVHLYVAQGGMLKGSDDCSDYPICETRIEGESCLYFSALINADGLDGFVMCGPGTIDGNGMRSWKAFWLRRSWNPKCTNKDEQRPRLVYLSNCKNVLIADLNLQNSHFWTTHLYHCDHVKYLNCRIFSPASPVKAPSTDAIDIDVCSDILVKNCYLEVNDDSVVLKGGKGPWADTAPENGANERILVEDCVYGFCHGCLTCGSESVHNKNILLRRIKVGSGSNLLWLKMRPDTPQHYEYITLENIEGNITNFININPWTQFYDLKDRKDIPLSYADHVTMKNCKCKCETYFNVEPNKAQYELSDFTFENLDIQAKNDGFKADAVENMKIINVNVVIEA</sequence>
<evidence type="ECO:0000256" key="3">
    <source>
        <dbReference type="ARBA" id="ARBA00023295"/>
    </source>
</evidence>
<organism evidence="5 6">
    <name type="scientific">Anthropogastromicrobium aceti</name>
    <dbReference type="NCBI Taxonomy" id="2981768"/>
    <lineage>
        <taxon>Bacteria</taxon>
        <taxon>Bacillati</taxon>
        <taxon>Bacillota</taxon>
        <taxon>Clostridia</taxon>
        <taxon>Lachnospirales</taxon>
        <taxon>Lachnospiraceae</taxon>
        <taxon>Anthropogastromicrobium</taxon>
    </lineage>
</organism>
<dbReference type="EMBL" id="JAJEQN010000014">
    <property type="protein sequence ID" value="MCC2221447.1"/>
    <property type="molecule type" value="Genomic_DNA"/>
</dbReference>
<dbReference type="InterPro" id="IPR011050">
    <property type="entry name" value="Pectin_lyase_fold/virulence"/>
</dbReference>
<evidence type="ECO:0000256" key="1">
    <source>
        <dbReference type="ARBA" id="ARBA00008834"/>
    </source>
</evidence>
<proteinExistence type="inferred from homology"/>
<evidence type="ECO:0000256" key="2">
    <source>
        <dbReference type="ARBA" id="ARBA00022801"/>
    </source>
</evidence>
<dbReference type="RefSeq" id="WP_308731604.1">
    <property type="nucleotide sequence ID" value="NZ_JAJEQN010000014.1"/>
</dbReference>
<protein>
    <submittedName>
        <fullName evidence="5">Exopolygalacturonase</fullName>
    </submittedName>
</protein>
<keyword evidence="2 4" id="KW-0378">Hydrolase</keyword>
<dbReference type="PANTHER" id="PTHR31339:SF9">
    <property type="entry name" value="PLASMIN AND FIBRONECTIN-BINDING PROTEIN A"/>
    <property type="match status" value="1"/>
</dbReference>
<comment type="similarity">
    <text evidence="1 4">Belongs to the glycosyl hydrolase 28 family.</text>
</comment>
<dbReference type="AlphaFoldDB" id="A0AAE3E554"/>
<evidence type="ECO:0000313" key="6">
    <source>
        <dbReference type="Proteomes" id="UP001198200"/>
    </source>
</evidence>
<dbReference type="GO" id="GO:0005975">
    <property type="term" value="P:carbohydrate metabolic process"/>
    <property type="evidence" value="ECO:0007669"/>
    <property type="project" value="InterPro"/>
</dbReference>
<reference evidence="5 6" key="1">
    <citation type="submission" date="2021-10" db="EMBL/GenBank/DDBJ databases">
        <title>Anaerobic single-cell dispensing facilitates the cultivation of human gut bacteria.</title>
        <authorList>
            <person name="Afrizal A."/>
        </authorList>
    </citation>
    <scope>NUCLEOTIDE SEQUENCE [LARGE SCALE GENOMIC DNA]</scope>
    <source>
        <strain evidence="5 6">CLA-AA-H224</strain>
    </source>
</reference>
<keyword evidence="3 4" id="KW-0326">Glycosidase</keyword>
<evidence type="ECO:0000256" key="4">
    <source>
        <dbReference type="RuleBase" id="RU361169"/>
    </source>
</evidence>
<dbReference type="PANTHER" id="PTHR31339">
    <property type="entry name" value="PECTIN LYASE-RELATED"/>
    <property type="match status" value="1"/>
</dbReference>
<gene>
    <name evidence="5" type="ORF">LKD48_07315</name>
</gene>
<dbReference type="Pfam" id="PF00295">
    <property type="entry name" value="Glyco_hydro_28"/>
    <property type="match status" value="1"/>
</dbReference>
<evidence type="ECO:0000313" key="5">
    <source>
        <dbReference type="EMBL" id="MCC2221447.1"/>
    </source>
</evidence>
<dbReference type="InterPro" id="IPR000743">
    <property type="entry name" value="Glyco_hydro_28"/>
</dbReference>
<dbReference type="SUPFAM" id="SSF51126">
    <property type="entry name" value="Pectin lyase-like"/>
    <property type="match status" value="1"/>
</dbReference>
<accession>A0AAE3E554</accession>
<dbReference type="GO" id="GO:0004650">
    <property type="term" value="F:polygalacturonase activity"/>
    <property type="evidence" value="ECO:0007669"/>
    <property type="project" value="InterPro"/>
</dbReference>
<comment type="caution">
    <text evidence="5">The sequence shown here is derived from an EMBL/GenBank/DDBJ whole genome shotgun (WGS) entry which is preliminary data.</text>
</comment>
<dbReference type="Proteomes" id="UP001198200">
    <property type="component" value="Unassembled WGS sequence"/>
</dbReference>
<dbReference type="Gene3D" id="2.160.20.10">
    <property type="entry name" value="Single-stranded right-handed beta-helix, Pectin lyase-like"/>
    <property type="match status" value="1"/>
</dbReference>
<dbReference type="InterPro" id="IPR012334">
    <property type="entry name" value="Pectin_lyas_fold"/>
</dbReference>
<dbReference type="InterPro" id="IPR051801">
    <property type="entry name" value="GH28_Enzymes"/>
</dbReference>
<name>A0AAE3E554_9FIRM</name>
<keyword evidence="6" id="KW-1185">Reference proteome</keyword>